<dbReference type="Gene3D" id="3.30.43.10">
    <property type="entry name" value="Uridine Diphospho-n-acetylenolpyruvylglucosamine Reductase, domain 2"/>
    <property type="match status" value="1"/>
</dbReference>
<dbReference type="STRING" id="1352936.M878_30025"/>
<keyword evidence="3" id="KW-0285">Flavoprotein</keyword>
<keyword evidence="5" id="KW-0560">Oxidoreductase</keyword>
<keyword evidence="4" id="KW-0274">FAD</keyword>
<dbReference type="GO" id="GO:0071949">
    <property type="term" value="F:FAD binding"/>
    <property type="evidence" value="ECO:0007669"/>
    <property type="project" value="InterPro"/>
</dbReference>
<gene>
    <name evidence="7" type="ORF">M878_30025</name>
</gene>
<dbReference type="AlphaFoldDB" id="V6JXW2"/>
<dbReference type="InterPro" id="IPR016167">
    <property type="entry name" value="FAD-bd_PCMH_sub1"/>
</dbReference>
<dbReference type="InterPro" id="IPR016166">
    <property type="entry name" value="FAD-bd_PCMH"/>
</dbReference>
<organism evidence="7 8">
    <name type="scientific">Streptomyces roseochromogenus subsp. oscitans DS 12.976</name>
    <dbReference type="NCBI Taxonomy" id="1352936"/>
    <lineage>
        <taxon>Bacteria</taxon>
        <taxon>Bacillati</taxon>
        <taxon>Actinomycetota</taxon>
        <taxon>Actinomycetes</taxon>
        <taxon>Kitasatosporales</taxon>
        <taxon>Streptomycetaceae</taxon>
        <taxon>Streptomyces</taxon>
    </lineage>
</organism>
<dbReference type="InterPro" id="IPR006093">
    <property type="entry name" value="Oxy_OxRdtase_FAD_BS"/>
</dbReference>
<dbReference type="GO" id="GO:0016491">
    <property type="term" value="F:oxidoreductase activity"/>
    <property type="evidence" value="ECO:0007669"/>
    <property type="project" value="UniProtKB-KW"/>
</dbReference>
<dbReference type="PROSITE" id="PS51387">
    <property type="entry name" value="FAD_PCMH"/>
    <property type="match status" value="1"/>
</dbReference>
<dbReference type="Gene3D" id="3.30.465.10">
    <property type="match status" value="1"/>
</dbReference>
<evidence type="ECO:0000256" key="5">
    <source>
        <dbReference type="ARBA" id="ARBA00023002"/>
    </source>
</evidence>
<dbReference type="EMBL" id="AWQX01000260">
    <property type="protein sequence ID" value="EST24765.1"/>
    <property type="molecule type" value="Genomic_DNA"/>
</dbReference>
<evidence type="ECO:0000256" key="4">
    <source>
        <dbReference type="ARBA" id="ARBA00022827"/>
    </source>
</evidence>
<feature type="domain" description="FAD-binding PCMH-type" evidence="6">
    <location>
        <begin position="31"/>
        <end position="127"/>
    </location>
</feature>
<dbReference type="PATRIC" id="fig|1352936.5.peg.6259"/>
<evidence type="ECO:0000256" key="2">
    <source>
        <dbReference type="ARBA" id="ARBA00005466"/>
    </source>
</evidence>
<accession>V6JXW2</accession>
<proteinExistence type="inferred from homology"/>
<dbReference type="PANTHER" id="PTHR42973">
    <property type="entry name" value="BINDING OXIDOREDUCTASE, PUTATIVE (AFU_ORTHOLOGUE AFUA_1G17690)-RELATED"/>
    <property type="match status" value="1"/>
</dbReference>
<comment type="caution">
    <text evidence="7">The sequence shown here is derived from an EMBL/GenBank/DDBJ whole genome shotgun (WGS) entry which is preliminary data.</text>
</comment>
<dbReference type="InterPro" id="IPR006094">
    <property type="entry name" value="Oxid_FAD_bind_N"/>
</dbReference>
<dbReference type="Pfam" id="PF01565">
    <property type="entry name" value="FAD_binding_4"/>
    <property type="match status" value="1"/>
</dbReference>
<dbReference type="PROSITE" id="PS00862">
    <property type="entry name" value="OX2_COVAL_FAD"/>
    <property type="match status" value="1"/>
</dbReference>
<dbReference type="SUPFAM" id="SSF56176">
    <property type="entry name" value="FAD-binding/transporter-associated domain-like"/>
    <property type="match status" value="1"/>
</dbReference>
<evidence type="ECO:0000259" key="6">
    <source>
        <dbReference type="PROSITE" id="PS51387"/>
    </source>
</evidence>
<keyword evidence="8" id="KW-1185">Reference proteome</keyword>
<dbReference type="Proteomes" id="UP000017984">
    <property type="component" value="Chromosome"/>
</dbReference>
<comment type="cofactor">
    <cofactor evidence="1">
        <name>FAD</name>
        <dbReference type="ChEBI" id="CHEBI:57692"/>
    </cofactor>
</comment>
<dbReference type="PANTHER" id="PTHR42973:SF39">
    <property type="entry name" value="FAD-BINDING PCMH-TYPE DOMAIN-CONTAINING PROTEIN"/>
    <property type="match status" value="1"/>
</dbReference>
<protein>
    <recommendedName>
        <fullName evidence="6">FAD-binding PCMH-type domain-containing protein</fullName>
    </recommendedName>
</protein>
<dbReference type="InterPro" id="IPR016169">
    <property type="entry name" value="FAD-bd_PCMH_sub2"/>
</dbReference>
<evidence type="ECO:0000313" key="8">
    <source>
        <dbReference type="Proteomes" id="UP000017984"/>
    </source>
</evidence>
<evidence type="ECO:0000256" key="1">
    <source>
        <dbReference type="ARBA" id="ARBA00001974"/>
    </source>
</evidence>
<dbReference type="InterPro" id="IPR050416">
    <property type="entry name" value="FAD-linked_Oxidoreductase"/>
</dbReference>
<dbReference type="HOGENOM" id="CLU_1969354_0_0_11"/>
<evidence type="ECO:0000256" key="3">
    <source>
        <dbReference type="ARBA" id="ARBA00022630"/>
    </source>
</evidence>
<comment type="similarity">
    <text evidence="2">Belongs to the oxygen-dependent FAD-linked oxidoreductase family.</text>
</comment>
<reference evidence="7 8" key="1">
    <citation type="journal article" date="2014" name="Genome Announc.">
        <title>Draft Genome Sequence of Streptomyces roseochromogenes subsp. oscitans DS 12.976, Producer of the Aminocoumarin Antibiotic Clorobiocin.</title>
        <authorList>
            <person name="Ruckert C."/>
            <person name="Kalinowski J."/>
            <person name="Heide L."/>
            <person name="Apel A.K."/>
        </authorList>
    </citation>
    <scope>NUCLEOTIDE SEQUENCE [LARGE SCALE GENOMIC DNA]</scope>
    <source>
        <strain evidence="7 8">DS 12.976</strain>
    </source>
</reference>
<dbReference type="InterPro" id="IPR036318">
    <property type="entry name" value="FAD-bd_PCMH-like_sf"/>
</dbReference>
<name>V6JXW2_STRRC</name>
<sequence length="127" mass="13192">MLRPMTNAASAFLRPGDRGYDDELAGFQLGFTQRPAVIVPARSAADVVAAVRYAAAEGLPVGVHATGHGLPGGYEGGLLITTRRLDGITVDAEVRTVRVQAGVRWGQVVAAAEPYGLAPRMGAPPTL</sequence>
<evidence type="ECO:0000313" key="7">
    <source>
        <dbReference type="EMBL" id="EST24765.1"/>
    </source>
</evidence>